<feature type="transmembrane region" description="Helical" evidence="1">
    <location>
        <begin position="116"/>
        <end position="136"/>
    </location>
</feature>
<gene>
    <name evidence="2" type="ORF">LQ327_29025</name>
</gene>
<keyword evidence="1" id="KW-1133">Transmembrane helix</keyword>
<reference evidence="2 3" key="1">
    <citation type="submission" date="2021-11" db="EMBL/GenBank/DDBJ databases">
        <title>Draft genome sequence of Actinomycetospora sp. SF1 isolated from the rhizosphere soil.</title>
        <authorList>
            <person name="Duangmal K."/>
            <person name="Chantavorakit T."/>
        </authorList>
    </citation>
    <scope>NUCLEOTIDE SEQUENCE [LARGE SCALE GENOMIC DNA]</scope>
    <source>
        <strain evidence="2 3">TBRC 5722</strain>
    </source>
</reference>
<dbReference type="EMBL" id="JAJNDB010000008">
    <property type="protein sequence ID" value="MCD2197421.1"/>
    <property type="molecule type" value="Genomic_DNA"/>
</dbReference>
<sequence length="153" mass="16897">MTHEAMAQVAAQREQLAEKARLPWWFWVLFTVATVGLVGGPLFARALPGDVSTYVITWPSILVYAVADRLVRWTRGISLSTRMTAYPSARRPGIAFLLIGIVGIIGVSTLHRVEQLPWAVAVLVLATVLMVGAMVAMQRAMRRDIREGRVRSA</sequence>
<feature type="transmembrane region" description="Helical" evidence="1">
    <location>
        <begin position="51"/>
        <end position="71"/>
    </location>
</feature>
<name>A0ABS8PGN9_9PSEU</name>
<accession>A0ABS8PGN9</accession>
<protein>
    <submittedName>
        <fullName evidence="2">Uncharacterized protein</fullName>
    </submittedName>
</protein>
<organism evidence="2 3">
    <name type="scientific">Actinomycetospora endophytica</name>
    <dbReference type="NCBI Taxonomy" id="2291215"/>
    <lineage>
        <taxon>Bacteria</taxon>
        <taxon>Bacillati</taxon>
        <taxon>Actinomycetota</taxon>
        <taxon>Actinomycetes</taxon>
        <taxon>Pseudonocardiales</taxon>
        <taxon>Pseudonocardiaceae</taxon>
        <taxon>Actinomycetospora</taxon>
    </lineage>
</organism>
<feature type="transmembrane region" description="Helical" evidence="1">
    <location>
        <begin position="24"/>
        <end position="45"/>
    </location>
</feature>
<keyword evidence="1" id="KW-0812">Transmembrane</keyword>
<evidence type="ECO:0000256" key="1">
    <source>
        <dbReference type="SAM" id="Phobius"/>
    </source>
</evidence>
<keyword evidence="3" id="KW-1185">Reference proteome</keyword>
<dbReference type="RefSeq" id="WP_230739465.1">
    <property type="nucleotide sequence ID" value="NZ_JAJNDB010000008.1"/>
</dbReference>
<dbReference type="Proteomes" id="UP001199469">
    <property type="component" value="Unassembled WGS sequence"/>
</dbReference>
<comment type="caution">
    <text evidence="2">The sequence shown here is derived from an EMBL/GenBank/DDBJ whole genome shotgun (WGS) entry which is preliminary data.</text>
</comment>
<feature type="transmembrane region" description="Helical" evidence="1">
    <location>
        <begin position="92"/>
        <end position="110"/>
    </location>
</feature>
<keyword evidence="1" id="KW-0472">Membrane</keyword>
<proteinExistence type="predicted"/>
<evidence type="ECO:0000313" key="3">
    <source>
        <dbReference type="Proteomes" id="UP001199469"/>
    </source>
</evidence>
<evidence type="ECO:0000313" key="2">
    <source>
        <dbReference type="EMBL" id="MCD2197421.1"/>
    </source>
</evidence>